<protein>
    <submittedName>
        <fullName evidence="2">Single-stranded-DNA-specific exonuclease</fullName>
    </submittedName>
</protein>
<organism evidence="2 3">
    <name type="scientific">Striga asiatica</name>
    <name type="common">Asiatic witchweed</name>
    <name type="synonym">Buchnera asiatica</name>
    <dbReference type="NCBI Taxonomy" id="4170"/>
    <lineage>
        <taxon>Eukaryota</taxon>
        <taxon>Viridiplantae</taxon>
        <taxon>Streptophyta</taxon>
        <taxon>Embryophyta</taxon>
        <taxon>Tracheophyta</taxon>
        <taxon>Spermatophyta</taxon>
        <taxon>Magnoliopsida</taxon>
        <taxon>eudicotyledons</taxon>
        <taxon>Gunneridae</taxon>
        <taxon>Pentapetalae</taxon>
        <taxon>asterids</taxon>
        <taxon>lamiids</taxon>
        <taxon>Lamiales</taxon>
        <taxon>Orobanchaceae</taxon>
        <taxon>Buchnereae</taxon>
        <taxon>Striga</taxon>
    </lineage>
</organism>
<sequence>MAPKISHNNFLIFLLFFLLWLLHANILHRFPASLKHLMTFQNTEPLLILPSQELHHLEHNGPLLGLAVCAHKPDQNNPLQFFLRIHPTQLWVRQLIKLPLAGQRQGPFGDGPPGLAARNKLEQEYSKTVDIASLGGLAKHCVLRSEVAKCAFDIGGHEDVAGLDVSVDDVRGCMVNLRNALGSPNSNFQPSGPVEMTLGRMLPVKMRDVLDLPNNSHVKLVDSYAAHEQESRLQQKTPPLLCYSMILAFLLLSVEV</sequence>
<feature type="chain" id="PRO_5022761230" evidence="1">
    <location>
        <begin position="25"/>
        <end position="256"/>
    </location>
</feature>
<keyword evidence="2" id="KW-0378">Hydrolase</keyword>
<dbReference type="EMBL" id="BKCP01008292">
    <property type="protein sequence ID" value="GER48443.1"/>
    <property type="molecule type" value="Genomic_DNA"/>
</dbReference>
<keyword evidence="2" id="KW-0269">Exonuclease</keyword>
<keyword evidence="1" id="KW-0732">Signal</keyword>
<reference evidence="3" key="1">
    <citation type="journal article" date="2019" name="Curr. Biol.">
        <title>Genome Sequence of Striga asiatica Provides Insight into the Evolution of Plant Parasitism.</title>
        <authorList>
            <person name="Yoshida S."/>
            <person name="Kim S."/>
            <person name="Wafula E.K."/>
            <person name="Tanskanen J."/>
            <person name="Kim Y.M."/>
            <person name="Honaas L."/>
            <person name="Yang Z."/>
            <person name="Spallek T."/>
            <person name="Conn C.E."/>
            <person name="Ichihashi Y."/>
            <person name="Cheong K."/>
            <person name="Cui S."/>
            <person name="Der J.P."/>
            <person name="Gundlach H."/>
            <person name="Jiao Y."/>
            <person name="Hori C."/>
            <person name="Ishida J.K."/>
            <person name="Kasahara H."/>
            <person name="Kiba T."/>
            <person name="Kim M.S."/>
            <person name="Koo N."/>
            <person name="Laohavisit A."/>
            <person name="Lee Y.H."/>
            <person name="Lumba S."/>
            <person name="McCourt P."/>
            <person name="Mortimer J.C."/>
            <person name="Mutuku J.M."/>
            <person name="Nomura T."/>
            <person name="Sasaki-Sekimoto Y."/>
            <person name="Seto Y."/>
            <person name="Wang Y."/>
            <person name="Wakatake T."/>
            <person name="Sakakibara H."/>
            <person name="Demura T."/>
            <person name="Yamaguchi S."/>
            <person name="Yoneyama K."/>
            <person name="Manabe R.I."/>
            <person name="Nelson D.C."/>
            <person name="Schulman A.H."/>
            <person name="Timko M.P."/>
            <person name="dePamphilis C.W."/>
            <person name="Choi D."/>
            <person name="Shirasu K."/>
        </authorList>
    </citation>
    <scope>NUCLEOTIDE SEQUENCE [LARGE SCALE GENOMIC DNA]</scope>
    <source>
        <strain evidence="3">cv. UVA1</strain>
    </source>
</reference>
<dbReference type="GO" id="GO:0004527">
    <property type="term" value="F:exonuclease activity"/>
    <property type="evidence" value="ECO:0007669"/>
    <property type="project" value="UniProtKB-KW"/>
</dbReference>
<feature type="signal peptide" evidence="1">
    <location>
        <begin position="1"/>
        <end position="24"/>
    </location>
</feature>
<dbReference type="AlphaFoldDB" id="A0A5A7QSZ1"/>
<accession>A0A5A7QSZ1</accession>
<gene>
    <name evidence="2" type="ORF">STAS_25606</name>
</gene>
<proteinExistence type="predicted"/>
<evidence type="ECO:0000313" key="3">
    <source>
        <dbReference type="Proteomes" id="UP000325081"/>
    </source>
</evidence>
<evidence type="ECO:0000313" key="2">
    <source>
        <dbReference type="EMBL" id="GER48443.1"/>
    </source>
</evidence>
<comment type="caution">
    <text evidence="2">The sequence shown here is derived from an EMBL/GenBank/DDBJ whole genome shotgun (WGS) entry which is preliminary data.</text>
</comment>
<keyword evidence="2" id="KW-0540">Nuclease</keyword>
<name>A0A5A7QSZ1_STRAF</name>
<dbReference type="Proteomes" id="UP000325081">
    <property type="component" value="Unassembled WGS sequence"/>
</dbReference>
<evidence type="ECO:0000256" key="1">
    <source>
        <dbReference type="SAM" id="SignalP"/>
    </source>
</evidence>
<keyword evidence="3" id="KW-1185">Reference proteome</keyword>